<dbReference type="OrthoDB" id="4144895at2759"/>
<proteinExistence type="predicted"/>
<name>A0A178D733_9EURO</name>
<gene>
    <name evidence="3" type="ORF">AYO20_02772</name>
</gene>
<evidence type="ECO:0000256" key="1">
    <source>
        <dbReference type="SAM" id="MobiDB-lite"/>
    </source>
</evidence>
<keyword evidence="4" id="KW-1185">Reference proteome</keyword>
<dbReference type="AlphaFoldDB" id="A0A178D733"/>
<accession>A0A178D733</accession>
<evidence type="ECO:0008006" key="5">
    <source>
        <dbReference type="Google" id="ProtNLM"/>
    </source>
</evidence>
<reference evidence="3 4" key="1">
    <citation type="submission" date="2016-03" db="EMBL/GenBank/DDBJ databases">
        <title>The draft genome sequence of Fonsecaea nubica causative agent of cutaneous subcutaneous infection in human host.</title>
        <authorList>
            <person name="Costa F."/>
            <person name="Sybren D.H."/>
            <person name="Raittz R.T."/>
            <person name="Weiss V.A."/>
            <person name="Leao A.C."/>
            <person name="Gomes R."/>
            <person name="De Souza E.M."/>
            <person name="Pedrosa F.O."/>
            <person name="Steffens M.B."/>
            <person name="Bombassaro A."/>
            <person name="Tadra-Sfeir M.Z."/>
            <person name="Moreno L.F."/>
            <person name="Najafzadeh M.J."/>
            <person name="Felipe M.S."/>
            <person name="Teixeira M."/>
            <person name="Sun J."/>
            <person name="Xi L."/>
            <person name="Castro M.A."/>
            <person name="Vicente V.A."/>
        </authorList>
    </citation>
    <scope>NUCLEOTIDE SEQUENCE [LARGE SCALE GENOMIC DNA]</scope>
    <source>
        <strain evidence="3 4">CBS 269.64</strain>
    </source>
</reference>
<dbReference type="Proteomes" id="UP000185904">
    <property type="component" value="Unassembled WGS sequence"/>
</dbReference>
<dbReference type="EMBL" id="LVCJ01000012">
    <property type="protein sequence ID" value="OAL37939.1"/>
    <property type="molecule type" value="Genomic_DNA"/>
</dbReference>
<organism evidence="3 4">
    <name type="scientific">Fonsecaea nubica</name>
    <dbReference type="NCBI Taxonomy" id="856822"/>
    <lineage>
        <taxon>Eukaryota</taxon>
        <taxon>Fungi</taxon>
        <taxon>Dikarya</taxon>
        <taxon>Ascomycota</taxon>
        <taxon>Pezizomycotina</taxon>
        <taxon>Eurotiomycetes</taxon>
        <taxon>Chaetothyriomycetidae</taxon>
        <taxon>Chaetothyriales</taxon>
        <taxon>Herpotrichiellaceae</taxon>
        <taxon>Fonsecaea</taxon>
    </lineage>
</organism>
<comment type="caution">
    <text evidence="3">The sequence shown here is derived from an EMBL/GenBank/DDBJ whole genome shotgun (WGS) entry which is preliminary data.</text>
</comment>
<feature type="signal peptide" evidence="2">
    <location>
        <begin position="1"/>
        <end position="20"/>
    </location>
</feature>
<evidence type="ECO:0000313" key="3">
    <source>
        <dbReference type="EMBL" id="OAL37939.1"/>
    </source>
</evidence>
<keyword evidence="2" id="KW-0732">Signal</keyword>
<dbReference type="PANTHER" id="PTHR37540:SF5">
    <property type="entry name" value="TRANSCRIPTION FACTOR DOMAIN-CONTAINING PROTEIN"/>
    <property type="match status" value="1"/>
</dbReference>
<protein>
    <recommendedName>
        <fullName evidence="5">Transcription factor domain-containing protein</fullName>
    </recommendedName>
</protein>
<dbReference type="RefSeq" id="XP_022502951.1">
    <property type="nucleotide sequence ID" value="XM_022641076.1"/>
</dbReference>
<evidence type="ECO:0000313" key="4">
    <source>
        <dbReference type="Proteomes" id="UP000185904"/>
    </source>
</evidence>
<evidence type="ECO:0000256" key="2">
    <source>
        <dbReference type="SAM" id="SignalP"/>
    </source>
</evidence>
<feature type="region of interest" description="Disordered" evidence="1">
    <location>
        <begin position="123"/>
        <end position="156"/>
    </location>
</feature>
<dbReference type="PANTHER" id="PTHR37540">
    <property type="entry name" value="TRANSCRIPTION FACTOR (ACR-2), PUTATIVE-RELATED-RELATED"/>
    <property type="match status" value="1"/>
</dbReference>
<sequence length="653" mass="74290">MSLIYFVAVGLALFKVPCYALPLVSYDIPTGQSHQRCLQQKSPLRKGMSNQHHRHHPIQPPADKYLFVNYDSSSSGGSHDHSQVLSHVRQNYHVWRRKQSVKHLRDLIVVHRTYKEKLPLPSVKRHNVTDGPDRTMPVTPKKADSTRRPGGASGTMVGTRLCSSSIQLHRGNSDPFHAYPVKISPQVNELIAFYRDFLLPAQYHVPATAWVSSANARLDWSICVSTLQEPALAHAFIARSATVAAVLNPAMRTLAMRYRLRSIQELRLRLLNDANHTFSDVNVLQIIMLQKADIVDKNLSAAMAHAKILQNMFQEQQRRNHTVNFTLLQYALWSDTQISSIFMTPLAFDVSPGGWIEKTMQPLWAAALEQLQELPQWTAAQEDAATLLDPSVEGEELKAFFISRRTTLQTWLLYGLNGLPTPPLIMLWLTTTACLQQGRMIKHYIRAIHEVIHRTSLSPAKAESEDGSAEQMGYWYTQQYLILAEFLWTHHSSYKVEVCGINLFDMVPTQLKNLRAALQHAENSGRGSTPDGPSKYRNARLWALFIGAHAELLKSKQETRSSATPSNKILHKSRHGKEVTPGFAKCSRNVKYCDPESQGAVYDRWFEMELARQVREMGLLAWEEVYLILRKFNYADVIQPFGEEVYWNAMKLF</sequence>
<feature type="chain" id="PRO_5008084106" description="Transcription factor domain-containing protein" evidence="2">
    <location>
        <begin position="21"/>
        <end position="653"/>
    </location>
</feature>
<dbReference type="GeneID" id="34586195"/>